<gene>
    <name evidence="1" type="primary">Erv31_5</name>
    <name evidence="1" type="ORF">CERBRA_R15913</name>
</gene>
<comment type="caution">
    <text evidence="1">The sequence shown here is derived from an EMBL/GenBank/DDBJ whole genome shotgun (WGS) entry which is preliminary data.</text>
</comment>
<evidence type="ECO:0000313" key="1">
    <source>
        <dbReference type="EMBL" id="NXP02070.1"/>
    </source>
</evidence>
<accession>A0A7L1WWP8</accession>
<name>A0A7L1WWP8_9PASS</name>
<dbReference type="OrthoDB" id="9325190at2759"/>
<dbReference type="EMBL" id="VXBV01012258">
    <property type="protein sequence ID" value="NXP02070.1"/>
    <property type="molecule type" value="Genomic_DNA"/>
</dbReference>
<proteinExistence type="predicted"/>
<feature type="non-terminal residue" evidence="1">
    <location>
        <position position="79"/>
    </location>
</feature>
<organism evidence="1 2">
    <name type="scientific">Certhia brachydactyla</name>
    <name type="common">short-toed tree-creeper</name>
    <dbReference type="NCBI Taxonomy" id="73330"/>
    <lineage>
        <taxon>Eukaryota</taxon>
        <taxon>Metazoa</taxon>
        <taxon>Chordata</taxon>
        <taxon>Craniata</taxon>
        <taxon>Vertebrata</taxon>
        <taxon>Euteleostomi</taxon>
        <taxon>Archelosauria</taxon>
        <taxon>Archosauria</taxon>
        <taxon>Dinosauria</taxon>
        <taxon>Saurischia</taxon>
        <taxon>Theropoda</taxon>
        <taxon>Coelurosauria</taxon>
        <taxon>Aves</taxon>
        <taxon>Neognathae</taxon>
        <taxon>Neoaves</taxon>
        <taxon>Telluraves</taxon>
        <taxon>Australaves</taxon>
        <taxon>Passeriformes</taxon>
        <taxon>Certhiidae</taxon>
        <taxon>Certhiinae</taxon>
        <taxon>Certhia</taxon>
    </lineage>
</organism>
<sequence>ETPRLGMNLFVDLGEGITRELNVANCWVCRRALMSEECPWTGPVELLKWNRTNIRGENWPEWWILSSEIIGEECLWRMG</sequence>
<dbReference type="AlphaFoldDB" id="A0A7L1WWP8"/>
<dbReference type="Proteomes" id="UP000536092">
    <property type="component" value="Unassembled WGS sequence"/>
</dbReference>
<evidence type="ECO:0000313" key="2">
    <source>
        <dbReference type="Proteomes" id="UP000536092"/>
    </source>
</evidence>
<reference evidence="1 2" key="1">
    <citation type="submission" date="2019-09" db="EMBL/GenBank/DDBJ databases">
        <title>Bird 10,000 Genomes (B10K) Project - Family phase.</title>
        <authorList>
            <person name="Zhang G."/>
        </authorList>
    </citation>
    <scope>NUCLEOTIDE SEQUENCE [LARGE SCALE GENOMIC DNA]</scope>
    <source>
        <strain evidence="1">B10K-DU-002-20</strain>
        <tissue evidence="1">Muscle</tissue>
    </source>
</reference>
<feature type="non-terminal residue" evidence="1">
    <location>
        <position position="1"/>
    </location>
</feature>
<keyword evidence="2" id="KW-1185">Reference proteome</keyword>
<protein>
    <submittedName>
        <fullName evidence="1">ENR1 protein</fullName>
    </submittedName>
</protein>